<organism evidence="2 3">
    <name type="scientific">Pseudoalteromonas maricaloris</name>
    <dbReference type="NCBI Taxonomy" id="184924"/>
    <lineage>
        <taxon>Bacteria</taxon>
        <taxon>Pseudomonadati</taxon>
        <taxon>Pseudomonadota</taxon>
        <taxon>Gammaproteobacteria</taxon>
        <taxon>Alteromonadales</taxon>
        <taxon>Pseudoalteromonadaceae</taxon>
        <taxon>Pseudoalteromonas</taxon>
    </lineage>
</organism>
<dbReference type="CDD" id="cd03360">
    <property type="entry name" value="LbH_AT_putative"/>
    <property type="match status" value="1"/>
</dbReference>
<keyword evidence="3" id="KW-1185">Reference proteome</keyword>
<proteinExistence type="inferred from homology"/>
<dbReference type="InterPro" id="IPR050179">
    <property type="entry name" value="Trans_hexapeptide_repeat"/>
</dbReference>
<gene>
    <name evidence="2" type="ORF">R5H13_02780</name>
</gene>
<dbReference type="EMBL" id="CP137578">
    <property type="protein sequence ID" value="WOX29214.1"/>
    <property type="molecule type" value="Genomic_DNA"/>
</dbReference>
<evidence type="ECO:0000256" key="1">
    <source>
        <dbReference type="ARBA" id="ARBA00007274"/>
    </source>
</evidence>
<dbReference type="Gene3D" id="3.40.50.20">
    <property type="match status" value="1"/>
</dbReference>
<comment type="similarity">
    <text evidence="1">Belongs to the transferase hexapeptide repeat family.</text>
</comment>
<dbReference type="Proteomes" id="UP001304419">
    <property type="component" value="Chromosome 1"/>
</dbReference>
<dbReference type="InterPro" id="IPR011004">
    <property type="entry name" value="Trimer_LpxA-like_sf"/>
</dbReference>
<evidence type="ECO:0000313" key="2">
    <source>
        <dbReference type="EMBL" id="WOX29214.1"/>
    </source>
</evidence>
<accession>A0ABZ0MCT8</accession>
<protein>
    <submittedName>
        <fullName evidence="2">NeuD/PglB/VioB family sugar acetyltransferase</fullName>
    </submittedName>
</protein>
<dbReference type="Gene3D" id="2.160.10.10">
    <property type="entry name" value="Hexapeptide repeat proteins"/>
    <property type="match status" value="1"/>
</dbReference>
<reference evidence="2 3" key="1">
    <citation type="submission" date="2023-10" db="EMBL/GenBank/DDBJ databases">
        <title>To unveil natural product biosynthetic capacity in Pseudoalteromonas.</title>
        <authorList>
            <person name="Wang J."/>
        </authorList>
    </citation>
    <scope>NUCLEOTIDE SEQUENCE [LARGE SCALE GENOMIC DNA]</scope>
    <source>
        <strain evidence="2 3">DSM 15914</strain>
    </source>
</reference>
<name>A0ABZ0MCT8_9GAMM</name>
<dbReference type="RefSeq" id="WP_226899359.1">
    <property type="nucleotide sequence ID" value="NZ_CBCSDF010000019.1"/>
</dbReference>
<dbReference type="InterPro" id="IPR020019">
    <property type="entry name" value="AcTrfase_PglD-like"/>
</dbReference>
<sequence length="218" mass="23150">MNEQLSYLMIGGGGHAAALAEILLKQGKKIVGVIAPEITAGHAIFNDIQHFENDGDIKRFDKLSVILVNGIGAMPKQNLREKLYNYYRQQGYKFATIVADSAVVSDFATLAQGVQIMNNSVVNIGVSIDENSIVNTSSVVDHDCIIGAHCHIAPGVTMSGQVVVKNNVHIATGANVINNVLIEENVIVSVGASITKSVANGSIVFGARSITKGIKDEH</sequence>
<dbReference type="NCBIfam" id="TIGR03570">
    <property type="entry name" value="NeuD_NnaD"/>
    <property type="match status" value="1"/>
</dbReference>
<dbReference type="SUPFAM" id="SSF51161">
    <property type="entry name" value="Trimeric LpxA-like enzymes"/>
    <property type="match status" value="1"/>
</dbReference>
<dbReference type="PANTHER" id="PTHR43300:SF7">
    <property type="entry name" value="UDP-N-ACETYLBACILLOSAMINE N-ACETYLTRANSFERASE"/>
    <property type="match status" value="1"/>
</dbReference>
<dbReference type="PANTHER" id="PTHR43300">
    <property type="entry name" value="ACETYLTRANSFERASE"/>
    <property type="match status" value="1"/>
</dbReference>
<evidence type="ECO:0000313" key="3">
    <source>
        <dbReference type="Proteomes" id="UP001304419"/>
    </source>
</evidence>